<feature type="chain" id="PRO_5008509942" evidence="1">
    <location>
        <begin position="29"/>
        <end position="243"/>
    </location>
</feature>
<evidence type="ECO:0000313" key="3">
    <source>
        <dbReference type="Proteomes" id="UP000092484"/>
    </source>
</evidence>
<organism evidence="2 3">
    <name type="scientific">Erythrobacter dokdonensis DSW-74</name>
    <dbReference type="NCBI Taxonomy" id="1300349"/>
    <lineage>
        <taxon>Bacteria</taxon>
        <taxon>Pseudomonadati</taxon>
        <taxon>Pseudomonadota</taxon>
        <taxon>Alphaproteobacteria</taxon>
        <taxon>Sphingomonadales</taxon>
        <taxon>Erythrobacteraceae</taxon>
        <taxon>Erythrobacter/Porphyrobacter group</taxon>
        <taxon>Erythrobacter</taxon>
    </lineage>
</organism>
<comment type="caution">
    <text evidence="2">The sequence shown here is derived from an EMBL/GenBank/DDBJ whole genome shotgun (WGS) entry which is preliminary data.</text>
</comment>
<evidence type="ECO:0000256" key="1">
    <source>
        <dbReference type="SAM" id="SignalP"/>
    </source>
</evidence>
<dbReference type="SUPFAM" id="SSF49354">
    <property type="entry name" value="PapD-like"/>
    <property type="match status" value="1"/>
</dbReference>
<dbReference type="STRING" id="1300349.I603_1799"/>
<evidence type="ECO:0000313" key="2">
    <source>
        <dbReference type="EMBL" id="OBV10586.1"/>
    </source>
</evidence>
<gene>
    <name evidence="2" type="ORF">I603_1799</name>
</gene>
<name>A0A1A7BFR3_9SPHN</name>
<feature type="signal peptide" evidence="1">
    <location>
        <begin position="1"/>
        <end position="28"/>
    </location>
</feature>
<keyword evidence="1" id="KW-0732">Signal</keyword>
<dbReference type="Gene3D" id="2.60.40.10">
    <property type="entry name" value="Immunoglobulins"/>
    <property type="match status" value="1"/>
</dbReference>
<dbReference type="EMBL" id="LZYB01000004">
    <property type="protein sequence ID" value="OBV10586.1"/>
    <property type="molecule type" value="Genomic_DNA"/>
</dbReference>
<dbReference type="AlphaFoldDB" id="A0A1A7BFR3"/>
<dbReference type="InterPro" id="IPR008962">
    <property type="entry name" value="PapD-like_sf"/>
</dbReference>
<proteinExistence type="predicted"/>
<dbReference type="InterPro" id="IPR013783">
    <property type="entry name" value="Ig-like_fold"/>
</dbReference>
<reference evidence="2 3" key="1">
    <citation type="submission" date="2016-06" db="EMBL/GenBank/DDBJ databases">
        <title>Genome sequence of Porphyrobacter dokdonensis DSW-74.</title>
        <authorList>
            <person name="Kim J.F."/>
            <person name="Song J.Y."/>
        </authorList>
    </citation>
    <scope>NUCLEOTIDE SEQUENCE [LARGE SCALE GENOMIC DNA]</scope>
    <source>
        <strain evidence="2 3">DSW-74</strain>
    </source>
</reference>
<accession>A0A1A7BFR3</accession>
<sequence>MHHSSDKIRGRFMSFFCRIMATAIVAMAGTVPALAQIAVHPVIIDLPPEDLQRADFTVENPTSERVFVAVEPARIDAPGSEGETRVALSDPQQLGLLASPPRMILEPGERRFVRLAALTPPGDADRVFRVAVKPVAGDVTGEESGLKILVGYDLLVIQRPANPTLTIDWENSAEQVIVRNNGNSNAQLINGRSCKPGQPEESCTKVPSSRLYAGNAITVTKGAEEVVTFDVLFMGRSSRIVME</sequence>
<protein>
    <submittedName>
        <fullName evidence="2">Putative fimbrial protein</fullName>
    </submittedName>
</protein>
<dbReference type="Proteomes" id="UP000092484">
    <property type="component" value="Unassembled WGS sequence"/>
</dbReference>
<keyword evidence="3" id="KW-1185">Reference proteome</keyword>